<feature type="region of interest" description="Disordered" evidence="1">
    <location>
        <begin position="211"/>
        <end position="276"/>
    </location>
</feature>
<dbReference type="AlphaFoldDB" id="A0A399S3Q9"/>
<feature type="compositionally biased region" description="Basic and acidic residues" evidence="1">
    <location>
        <begin position="230"/>
        <end position="276"/>
    </location>
</feature>
<feature type="compositionally biased region" description="Basic and acidic residues" evidence="1">
    <location>
        <begin position="104"/>
        <end position="115"/>
    </location>
</feature>
<feature type="compositionally biased region" description="Basic and acidic residues" evidence="1">
    <location>
        <begin position="63"/>
        <end position="96"/>
    </location>
</feature>
<sequence length="276" mass="32646">MENNPENRSRENRNNQQIGRDLYNKEHQPNSPQGQQRYGYRGQDDRQWGEGNYFHTGPSPRGAQDKPEQRYGENYQHDRRSTYAQDRNAHLNDHYGSEAMSSYRNERSRIDHGDRGSNYQHSQEHSMRRPHTPGGSLQGNRSDVHGYQNDQWREGPGSRSRYKEDDFRYGSGSHNWYTEGRYTPDSDATAPHPRDHRGFMERVKDTWNDIWHSDDPGYNPPHHQSQASRSDSRERYGSEQYRNRNFDRGYEGGPRWADEGDSGKDNYYDNINKDRR</sequence>
<evidence type="ECO:0000313" key="2">
    <source>
        <dbReference type="EMBL" id="RIJ37374.1"/>
    </source>
</evidence>
<gene>
    <name evidence="2" type="ORF">D1627_09565</name>
</gene>
<evidence type="ECO:0000313" key="3">
    <source>
        <dbReference type="Proteomes" id="UP000266005"/>
    </source>
</evidence>
<reference evidence="3" key="1">
    <citation type="submission" date="2018-08" db="EMBL/GenBank/DDBJ databases">
        <title>Mucilaginibacter sp. MYSH2.</title>
        <authorList>
            <person name="Seo T."/>
        </authorList>
    </citation>
    <scope>NUCLEOTIDE SEQUENCE [LARGE SCALE GENOMIC DNA]</scope>
    <source>
        <strain evidence="3">KIRAN</strain>
    </source>
</reference>
<dbReference type="Proteomes" id="UP000266005">
    <property type="component" value="Unassembled WGS sequence"/>
</dbReference>
<evidence type="ECO:0000256" key="1">
    <source>
        <dbReference type="SAM" id="MobiDB-lite"/>
    </source>
</evidence>
<proteinExistence type="predicted"/>
<dbReference type="OrthoDB" id="892383at2"/>
<accession>A0A399S3Q9</accession>
<organism evidence="2 3">
    <name type="scientific">Pontibacter oryzae</name>
    <dbReference type="NCBI Taxonomy" id="2304593"/>
    <lineage>
        <taxon>Bacteria</taxon>
        <taxon>Pseudomonadati</taxon>
        <taxon>Bacteroidota</taxon>
        <taxon>Cytophagia</taxon>
        <taxon>Cytophagales</taxon>
        <taxon>Hymenobacteraceae</taxon>
        <taxon>Pontibacter</taxon>
    </lineage>
</organism>
<feature type="region of interest" description="Disordered" evidence="1">
    <location>
        <begin position="1"/>
        <end position="196"/>
    </location>
</feature>
<name>A0A399S3Q9_9BACT</name>
<dbReference type="EMBL" id="QWGE01000003">
    <property type="protein sequence ID" value="RIJ37374.1"/>
    <property type="molecule type" value="Genomic_DNA"/>
</dbReference>
<keyword evidence="3" id="KW-1185">Reference proteome</keyword>
<dbReference type="RefSeq" id="WP_119432030.1">
    <property type="nucleotide sequence ID" value="NZ_QWGE01000003.1"/>
</dbReference>
<protein>
    <submittedName>
        <fullName evidence="2">Uncharacterized protein</fullName>
    </submittedName>
</protein>
<feature type="compositionally biased region" description="Basic and acidic residues" evidence="1">
    <location>
        <begin position="1"/>
        <end position="13"/>
    </location>
</feature>
<comment type="caution">
    <text evidence="2">The sequence shown here is derived from an EMBL/GenBank/DDBJ whole genome shotgun (WGS) entry which is preliminary data.</text>
</comment>